<keyword evidence="4" id="KW-1003">Cell membrane</keyword>
<dbReference type="SUPFAM" id="SSF103481">
    <property type="entry name" value="Multidrug resistance efflux transporter EmrE"/>
    <property type="match status" value="2"/>
</dbReference>
<sequence length="307" mass="34322">MIVRNHITTNENLIGVFYGIAAFGLWGLLPVYWKLFQQVSALEVLAHRIFWSFVFLSLLLLLKGQWSQVRQSMSSASTRRYLLLSAAIISANWFIYIWAIMSAHIIEASLGYYITPLFNVLLGFVVLRERMTFWQYVAVFLAFIGVLLLTFRYGQIPWIGLSLAVSFSTYGLLKKLVRVDSLTGLSIETLLVSPFCLGIMGFKHVQGSGVFGNGALSVSLLLIFGGVVTALPLLWFAQSAKRIPLSQLGFLQYLSPTISLLLGVFLYHEPFTSAHLLSFGCIWFALAIYTLSQMNLLPILPAMTGRS</sequence>
<dbReference type="Proteomes" id="UP000030661">
    <property type="component" value="Unassembled WGS sequence"/>
</dbReference>
<feature type="domain" description="EamA" evidence="9">
    <location>
        <begin position="14"/>
        <end position="150"/>
    </location>
</feature>
<dbReference type="eggNOG" id="COG2962">
    <property type="taxonomic scope" value="Bacteria"/>
</dbReference>
<protein>
    <submittedName>
        <fullName evidence="10">RarD protein, DMT superfamily transporter</fullName>
    </submittedName>
</protein>
<keyword evidence="7 8" id="KW-0472">Membrane</keyword>
<feature type="domain" description="EamA" evidence="9">
    <location>
        <begin position="160"/>
        <end position="289"/>
    </location>
</feature>
<feature type="transmembrane region" description="Helical" evidence="8">
    <location>
        <begin position="45"/>
        <end position="62"/>
    </location>
</feature>
<evidence type="ECO:0000256" key="5">
    <source>
        <dbReference type="ARBA" id="ARBA00022692"/>
    </source>
</evidence>
<evidence type="ECO:0000256" key="8">
    <source>
        <dbReference type="SAM" id="Phobius"/>
    </source>
</evidence>
<evidence type="ECO:0000313" key="10">
    <source>
        <dbReference type="EMBL" id="GAK56762.1"/>
    </source>
</evidence>
<reference evidence="10" key="1">
    <citation type="journal article" date="2015" name="PeerJ">
        <title>First genomic representation of candidate bacterial phylum KSB3 points to enhanced environmental sensing as a trigger of wastewater bulking.</title>
        <authorList>
            <person name="Sekiguchi Y."/>
            <person name="Ohashi A."/>
            <person name="Parks D.H."/>
            <person name="Yamauchi T."/>
            <person name="Tyson G.W."/>
            <person name="Hugenholtz P."/>
        </authorList>
    </citation>
    <scope>NUCLEOTIDE SEQUENCE [LARGE SCALE GENOMIC DNA]</scope>
</reference>
<dbReference type="HOGENOM" id="CLU_054508_1_0_0"/>
<dbReference type="STRING" id="1499967.U27_03726"/>
<feature type="transmembrane region" description="Helical" evidence="8">
    <location>
        <begin position="248"/>
        <end position="267"/>
    </location>
</feature>
<comment type="subcellular location">
    <subcellularLocation>
        <location evidence="1">Cell membrane</location>
        <topology evidence="1">Multi-pass membrane protein</topology>
    </subcellularLocation>
</comment>
<comment type="similarity">
    <text evidence="2">Belongs to the EamA transporter family.</text>
</comment>
<dbReference type="PANTHER" id="PTHR22911:SF137">
    <property type="entry name" value="SOLUTE CARRIER FAMILY 35 MEMBER G2-RELATED"/>
    <property type="match status" value="1"/>
</dbReference>
<dbReference type="PANTHER" id="PTHR22911">
    <property type="entry name" value="ACYL-MALONYL CONDENSING ENZYME-RELATED"/>
    <property type="match status" value="1"/>
</dbReference>
<organism evidence="10">
    <name type="scientific">Vecturithrix granuli</name>
    <dbReference type="NCBI Taxonomy" id="1499967"/>
    <lineage>
        <taxon>Bacteria</taxon>
        <taxon>Candidatus Moduliflexota</taxon>
        <taxon>Candidatus Vecturitrichia</taxon>
        <taxon>Candidatus Vecturitrichales</taxon>
        <taxon>Candidatus Vecturitrichaceae</taxon>
        <taxon>Candidatus Vecturithrix</taxon>
    </lineage>
</organism>
<evidence type="ECO:0000256" key="1">
    <source>
        <dbReference type="ARBA" id="ARBA00004651"/>
    </source>
</evidence>
<accession>A0A081BWQ7</accession>
<dbReference type="NCBIfam" id="TIGR00688">
    <property type="entry name" value="rarD"/>
    <property type="match status" value="1"/>
</dbReference>
<evidence type="ECO:0000259" key="9">
    <source>
        <dbReference type="Pfam" id="PF00892"/>
    </source>
</evidence>
<dbReference type="Pfam" id="PF00892">
    <property type="entry name" value="EamA"/>
    <property type="match status" value="2"/>
</dbReference>
<evidence type="ECO:0000256" key="7">
    <source>
        <dbReference type="ARBA" id="ARBA00023136"/>
    </source>
</evidence>
<evidence type="ECO:0000313" key="11">
    <source>
        <dbReference type="Proteomes" id="UP000030661"/>
    </source>
</evidence>
<keyword evidence="11" id="KW-1185">Reference proteome</keyword>
<keyword evidence="5 8" id="KW-0812">Transmembrane</keyword>
<feature type="transmembrane region" description="Helical" evidence="8">
    <location>
        <begin position="214"/>
        <end position="236"/>
    </location>
</feature>
<dbReference type="InterPro" id="IPR000620">
    <property type="entry name" value="EamA_dom"/>
</dbReference>
<name>A0A081BWQ7_VECG1</name>
<keyword evidence="3" id="KW-0813">Transport</keyword>
<dbReference type="AlphaFoldDB" id="A0A081BWQ7"/>
<evidence type="ECO:0000256" key="2">
    <source>
        <dbReference type="ARBA" id="ARBA00007362"/>
    </source>
</evidence>
<dbReference type="EMBL" id="DF820465">
    <property type="protein sequence ID" value="GAK56762.1"/>
    <property type="molecule type" value="Genomic_DNA"/>
</dbReference>
<feature type="transmembrane region" description="Helical" evidence="8">
    <location>
        <begin position="82"/>
        <end position="104"/>
    </location>
</feature>
<evidence type="ECO:0000256" key="3">
    <source>
        <dbReference type="ARBA" id="ARBA00022448"/>
    </source>
</evidence>
<dbReference type="InterPro" id="IPR037185">
    <property type="entry name" value="EmrE-like"/>
</dbReference>
<feature type="transmembrane region" description="Helical" evidence="8">
    <location>
        <begin position="12"/>
        <end position="33"/>
    </location>
</feature>
<keyword evidence="6 8" id="KW-1133">Transmembrane helix</keyword>
<dbReference type="InterPro" id="IPR004626">
    <property type="entry name" value="RarD"/>
</dbReference>
<feature type="transmembrane region" description="Helical" evidence="8">
    <location>
        <begin position="133"/>
        <end position="150"/>
    </location>
</feature>
<dbReference type="GO" id="GO:0005886">
    <property type="term" value="C:plasma membrane"/>
    <property type="evidence" value="ECO:0007669"/>
    <property type="project" value="UniProtKB-SubCell"/>
</dbReference>
<proteinExistence type="inferred from homology"/>
<gene>
    <name evidence="10" type="ORF">U27_03726</name>
</gene>
<evidence type="ECO:0000256" key="4">
    <source>
        <dbReference type="ARBA" id="ARBA00022475"/>
    </source>
</evidence>
<feature type="transmembrane region" description="Helical" evidence="8">
    <location>
        <begin position="110"/>
        <end position="126"/>
    </location>
</feature>
<evidence type="ECO:0000256" key="6">
    <source>
        <dbReference type="ARBA" id="ARBA00022989"/>
    </source>
</evidence>